<evidence type="ECO:0000256" key="1">
    <source>
        <dbReference type="SAM" id="Phobius"/>
    </source>
</evidence>
<protein>
    <submittedName>
        <fullName evidence="2">DUF4339 domain-containing protein</fullName>
    </submittedName>
</protein>
<gene>
    <name evidence="2" type="ORF">FPL22_07525</name>
</gene>
<keyword evidence="3" id="KW-1185">Reference proteome</keyword>
<feature type="transmembrane region" description="Helical" evidence="1">
    <location>
        <begin position="146"/>
        <end position="168"/>
    </location>
</feature>
<dbReference type="RefSeq" id="WP_144229476.1">
    <property type="nucleotide sequence ID" value="NZ_CBCRVV010000005.1"/>
</dbReference>
<name>A0A556QR66_9BACT</name>
<keyword evidence="1" id="KW-0472">Membrane</keyword>
<dbReference type="Proteomes" id="UP000315648">
    <property type="component" value="Unassembled WGS sequence"/>
</dbReference>
<proteinExistence type="predicted"/>
<dbReference type="AlphaFoldDB" id="A0A556QR66"/>
<reference evidence="2 3" key="1">
    <citation type="submission" date="2019-07" db="EMBL/GenBank/DDBJ databases">
        <title>Description of 53C-WASEF.</title>
        <authorList>
            <person name="Pitt A."/>
            <person name="Hahn M.W."/>
        </authorList>
    </citation>
    <scope>NUCLEOTIDE SEQUENCE [LARGE SCALE GENOMIC DNA]</scope>
    <source>
        <strain evidence="2 3">53C-WASEF</strain>
    </source>
</reference>
<sequence>MATPPRYFMMEDGQRTGPHSLAVLLQKAEMHALTADTLIAPENEPGIMLPLRDFQVLCSELLPERVHYTLGAHAIDRVNTTEIPAALSVQEILSDNLARERAVEGQLLKSARARTNNRRRDYVLLTVAGNAFAALAWVLFPGTPMVVVSLLGFVVIYNVSLAWVLYGVMDRY</sequence>
<keyword evidence="1" id="KW-0812">Transmembrane</keyword>
<comment type="caution">
    <text evidence="2">The sequence shown here is derived from an EMBL/GenBank/DDBJ whole genome shotgun (WGS) entry which is preliminary data.</text>
</comment>
<feature type="transmembrane region" description="Helical" evidence="1">
    <location>
        <begin position="122"/>
        <end position="140"/>
    </location>
</feature>
<accession>A0A556QR66</accession>
<evidence type="ECO:0000313" key="2">
    <source>
        <dbReference type="EMBL" id="TSJ79134.1"/>
    </source>
</evidence>
<keyword evidence="1" id="KW-1133">Transmembrane helix</keyword>
<dbReference type="EMBL" id="VMBG01000001">
    <property type="protein sequence ID" value="TSJ79134.1"/>
    <property type="molecule type" value="Genomic_DNA"/>
</dbReference>
<evidence type="ECO:0000313" key="3">
    <source>
        <dbReference type="Proteomes" id="UP000315648"/>
    </source>
</evidence>
<organism evidence="2 3">
    <name type="scientific">Rariglobus hedericola</name>
    <dbReference type="NCBI Taxonomy" id="2597822"/>
    <lineage>
        <taxon>Bacteria</taxon>
        <taxon>Pseudomonadati</taxon>
        <taxon>Verrucomicrobiota</taxon>
        <taxon>Opitutia</taxon>
        <taxon>Opitutales</taxon>
        <taxon>Opitutaceae</taxon>
        <taxon>Rariglobus</taxon>
    </lineage>
</organism>